<proteinExistence type="predicted"/>
<gene>
    <name evidence="2" type="ORF">GCM10017668_34050</name>
</gene>
<accession>A0A7G1NH44</accession>
<feature type="region of interest" description="Disordered" evidence="1">
    <location>
        <begin position="1"/>
        <end position="34"/>
    </location>
</feature>
<sequence>MAADNSNDTNTPPAPGQEPPRPDQPPPAAPPVDPVITAAHIGARATRIGAAATVLAAVIGGIFLIVTSGSDEGKGEAKPSAAATTHDAKPTTGSLAGSAAPSPPSPSSKPSPKPSPAYALIHEDLAMAVTLPGCSEVALLDFDAPSSRTADDELWQTEKQEAEEQNESVAADFVYSNCAKGYLGVPDSKQAAHWEEQPPASPEACAQASRVGGWTAQPVSEARLKAKSGFCVVTDQGNVVSLQITRLVGGEPGSLFGPPERIEFAATVWGPEA</sequence>
<dbReference type="KEGG" id="stui:GCM10017668_34050"/>
<dbReference type="AlphaFoldDB" id="A0A7G1NH44"/>
<evidence type="ECO:0000313" key="3">
    <source>
        <dbReference type="Proteomes" id="UP000516373"/>
    </source>
</evidence>
<feature type="compositionally biased region" description="Pro residues" evidence="1">
    <location>
        <begin position="12"/>
        <end position="33"/>
    </location>
</feature>
<dbReference type="Proteomes" id="UP000516373">
    <property type="component" value="Chromosome"/>
</dbReference>
<evidence type="ECO:0000256" key="1">
    <source>
        <dbReference type="SAM" id="MobiDB-lite"/>
    </source>
</evidence>
<protein>
    <submittedName>
        <fullName evidence="2">Uncharacterized protein</fullName>
    </submittedName>
</protein>
<feature type="region of interest" description="Disordered" evidence="1">
    <location>
        <begin position="69"/>
        <end position="117"/>
    </location>
</feature>
<reference evidence="2 3" key="1">
    <citation type="journal article" date="2014" name="Int. J. Syst. Evol. Microbiol.">
        <title>Complete genome sequence of Corynebacterium casei LMG S-19264T (=DSM 44701T), isolated from a smear-ripened cheese.</title>
        <authorList>
            <consortium name="US DOE Joint Genome Institute (JGI-PGF)"/>
            <person name="Walter F."/>
            <person name="Albersmeier A."/>
            <person name="Kalinowski J."/>
            <person name="Ruckert C."/>
        </authorList>
    </citation>
    <scope>NUCLEOTIDE SEQUENCE [LARGE SCALE GENOMIC DNA]</scope>
    <source>
        <strain evidence="2 3">JCM 4255</strain>
    </source>
</reference>
<evidence type="ECO:0000313" key="2">
    <source>
        <dbReference type="EMBL" id="BCL21562.1"/>
    </source>
</evidence>
<name>A0A7G1NH44_9ACTN</name>
<feature type="compositionally biased region" description="Pro residues" evidence="1">
    <location>
        <begin position="101"/>
        <end position="115"/>
    </location>
</feature>
<organism evidence="2 3">
    <name type="scientific">Streptomyces tuirus</name>
    <dbReference type="NCBI Taxonomy" id="68278"/>
    <lineage>
        <taxon>Bacteria</taxon>
        <taxon>Bacillati</taxon>
        <taxon>Actinomycetota</taxon>
        <taxon>Actinomycetes</taxon>
        <taxon>Kitasatosporales</taxon>
        <taxon>Streptomycetaceae</taxon>
        <taxon>Streptomyces</taxon>
    </lineage>
</organism>
<feature type="compositionally biased region" description="Polar residues" evidence="1">
    <location>
        <begin position="1"/>
        <end position="10"/>
    </location>
</feature>
<dbReference type="EMBL" id="AP023439">
    <property type="protein sequence ID" value="BCL21562.1"/>
    <property type="molecule type" value="Genomic_DNA"/>
</dbReference>
<dbReference type="RefSeq" id="WP_232543548.1">
    <property type="nucleotide sequence ID" value="NZ_AP023439.1"/>
</dbReference>